<reference evidence="2 3" key="1">
    <citation type="submission" date="2013-01" db="EMBL/GenBank/DDBJ databases">
        <authorList>
            <person name="Bench S."/>
        </authorList>
    </citation>
    <scope>NUCLEOTIDE SEQUENCE [LARGE SCALE GENOMIC DNA]</scope>
    <source>
        <strain evidence="2 3">WH 8502</strain>
    </source>
</reference>
<gene>
    <name evidence="2" type="ORF">CWATWH8502_72</name>
</gene>
<reference evidence="2 3" key="2">
    <citation type="submission" date="2013-09" db="EMBL/GenBank/DDBJ databases">
        <title>Whole genome comparison of six Crocosphaera watsonii strains with differing phenotypes.</title>
        <authorList>
            <person name="Bench S.R."/>
            <person name="Heller P."/>
            <person name="Frank I."/>
            <person name="Arciniega M."/>
            <person name="Shilova I.N."/>
            <person name="Zehr J.P."/>
        </authorList>
    </citation>
    <scope>NUCLEOTIDE SEQUENCE [LARGE SCALE GENOMIC DNA]</scope>
    <source>
        <strain evidence="2 3">WH 8502</strain>
    </source>
</reference>
<comment type="caution">
    <text evidence="2">The sequence shown here is derived from an EMBL/GenBank/DDBJ whole genome shotgun (WGS) entry which is preliminary data.</text>
</comment>
<evidence type="ECO:0000256" key="1">
    <source>
        <dbReference type="SAM" id="MobiDB-lite"/>
    </source>
</evidence>
<feature type="compositionally biased region" description="Polar residues" evidence="1">
    <location>
        <begin position="26"/>
        <end position="37"/>
    </location>
</feature>
<organism evidence="2 3">
    <name type="scientific">Crocosphaera watsonii WH 8502</name>
    <dbReference type="NCBI Taxonomy" id="423474"/>
    <lineage>
        <taxon>Bacteria</taxon>
        <taxon>Bacillati</taxon>
        <taxon>Cyanobacteriota</taxon>
        <taxon>Cyanophyceae</taxon>
        <taxon>Oscillatoriophycideae</taxon>
        <taxon>Chroococcales</taxon>
        <taxon>Aphanothecaceae</taxon>
        <taxon>Crocosphaera</taxon>
    </lineage>
</organism>
<name>T2I9T2_CROWT</name>
<sequence>MGTRIAAEGGEVRPKGGRKSVLRHSPVSSEAQTIALA</sequence>
<dbReference type="Proteomes" id="UP000018348">
    <property type="component" value="Unassembled WGS sequence"/>
</dbReference>
<accession>T2I9T2</accession>
<evidence type="ECO:0000313" key="3">
    <source>
        <dbReference type="Proteomes" id="UP000018348"/>
    </source>
</evidence>
<proteinExistence type="predicted"/>
<protein>
    <submittedName>
        <fullName evidence="2">Transposase, IS605 OrfB</fullName>
    </submittedName>
</protein>
<evidence type="ECO:0000313" key="2">
    <source>
        <dbReference type="EMBL" id="CCQ49604.1"/>
    </source>
</evidence>
<dbReference type="EMBL" id="CAQK01000162">
    <property type="protein sequence ID" value="CCQ49604.1"/>
    <property type="molecule type" value="Genomic_DNA"/>
</dbReference>
<feature type="region of interest" description="Disordered" evidence="1">
    <location>
        <begin position="1"/>
        <end position="37"/>
    </location>
</feature>
<dbReference type="AlphaFoldDB" id="T2I9T2"/>